<keyword evidence="1" id="KW-1133">Transmembrane helix</keyword>
<feature type="transmembrane region" description="Helical" evidence="1">
    <location>
        <begin position="29"/>
        <end position="52"/>
    </location>
</feature>
<proteinExistence type="predicted"/>
<keyword evidence="1" id="KW-0472">Membrane</keyword>
<evidence type="ECO:0000256" key="1">
    <source>
        <dbReference type="SAM" id="Phobius"/>
    </source>
</evidence>
<dbReference type="EMBL" id="CP065713">
    <property type="protein sequence ID" value="QPT10158.1"/>
    <property type="molecule type" value="Genomic_DNA"/>
</dbReference>
<protein>
    <submittedName>
        <fullName evidence="2">Uncharacterized protein</fullName>
    </submittedName>
</protein>
<evidence type="ECO:0000313" key="3">
    <source>
        <dbReference type="Proteomes" id="UP000594836"/>
    </source>
</evidence>
<organism evidence="2 3">
    <name type="scientific">Sphingomonas paucimobilis</name>
    <name type="common">Pseudomonas paucimobilis</name>
    <dbReference type="NCBI Taxonomy" id="13689"/>
    <lineage>
        <taxon>Bacteria</taxon>
        <taxon>Pseudomonadati</taxon>
        <taxon>Pseudomonadota</taxon>
        <taxon>Alphaproteobacteria</taxon>
        <taxon>Sphingomonadales</taxon>
        <taxon>Sphingomonadaceae</taxon>
        <taxon>Sphingomonas</taxon>
    </lineage>
</organism>
<dbReference type="RefSeq" id="WP_151606910.1">
    <property type="nucleotide sequence ID" value="NZ_CP065713.1"/>
</dbReference>
<dbReference type="Proteomes" id="UP000594836">
    <property type="component" value="Chromosome"/>
</dbReference>
<gene>
    <name evidence="2" type="ORF">I6G38_08080</name>
</gene>
<reference evidence="2 3" key="1">
    <citation type="submission" date="2020-12" db="EMBL/GenBank/DDBJ databases">
        <title>FDA dAtabase for Regulatory Grade micrObial Sequences (FDA-ARGOS): Supporting development and validation of Infectious Disease Dx tests.</title>
        <authorList>
            <person name="Sproer C."/>
            <person name="Gronow S."/>
            <person name="Severitt S."/>
            <person name="Schroder I."/>
            <person name="Tallon L."/>
            <person name="Sadzewicz L."/>
            <person name="Zhao X."/>
            <person name="Boylan J."/>
            <person name="Ott S."/>
            <person name="Bowen H."/>
            <person name="Vavikolanu K."/>
            <person name="Mehta A."/>
            <person name="Aluvathingal J."/>
            <person name="Nadendla S."/>
            <person name="Lowell S."/>
            <person name="Myers T."/>
            <person name="Yan Y."/>
            <person name="Sichtig H."/>
        </authorList>
    </citation>
    <scope>NUCLEOTIDE SEQUENCE [LARGE SCALE GENOMIC DNA]</scope>
    <source>
        <strain evidence="2 3">FDAARGOS_881</strain>
    </source>
</reference>
<sequence>MHRTPHRRRQRLPPRICTRRNTSLWSGGAWLPSAVFLGAVATSSCGIGLQITFSHGIGAMPWIANLTALAPYKPLLVAGTAAFLEYHFYLGLLEAQRA</sequence>
<accession>A0A7T3ADW0</accession>
<name>A0A7T3ADW0_SPHPI</name>
<dbReference type="AlphaFoldDB" id="A0A7T3ADW0"/>
<evidence type="ECO:0000313" key="2">
    <source>
        <dbReference type="EMBL" id="QPT10158.1"/>
    </source>
</evidence>
<keyword evidence="1" id="KW-0812">Transmembrane</keyword>
<feature type="transmembrane region" description="Helical" evidence="1">
    <location>
        <begin position="72"/>
        <end position="92"/>
    </location>
</feature>